<dbReference type="VEuPathDB" id="CryptoDB:Cvel_22577"/>
<evidence type="ECO:0000313" key="4">
    <source>
        <dbReference type="EMBL" id="CEM31452.1"/>
    </source>
</evidence>
<evidence type="ECO:0000256" key="1">
    <source>
        <dbReference type="PROSITE-ProRule" id="PRU00175"/>
    </source>
</evidence>
<feature type="domain" description="RING-type" evidence="3">
    <location>
        <begin position="78"/>
        <end position="144"/>
    </location>
</feature>
<dbReference type="EMBL" id="CDMZ01001360">
    <property type="protein sequence ID" value="CEM31452.1"/>
    <property type="molecule type" value="Genomic_DNA"/>
</dbReference>
<accession>A0A0G4GMM5</accession>
<sequence>MTLTPRRKRKDMDDPAQHTTAKREKTRRWGRVDESQRQSAQASQSRAKTPPRWPEKSQEDPQPPPVPPTACDLSEAECAICFEAFDSSSGCAEHRTLCCENRLCEKCVKKIRSQKKAPVFPNPQQRSGTPNKAGPVYGQCPFCRHPLDSDGLLTYEKEPGT</sequence>
<dbReference type="PROSITE" id="PS50089">
    <property type="entry name" value="ZF_RING_2"/>
    <property type="match status" value="1"/>
</dbReference>
<protein>
    <recommendedName>
        <fullName evidence="3">RING-type domain-containing protein</fullName>
    </recommendedName>
</protein>
<keyword evidence="1" id="KW-0479">Metal-binding</keyword>
<name>A0A0G4GMM5_9ALVE</name>
<keyword evidence="1" id="KW-0862">Zinc</keyword>
<reference evidence="4" key="1">
    <citation type="submission" date="2014-11" db="EMBL/GenBank/DDBJ databases">
        <authorList>
            <person name="Otto D Thomas"/>
            <person name="Naeem Raeece"/>
        </authorList>
    </citation>
    <scope>NUCLEOTIDE SEQUENCE</scope>
</reference>
<dbReference type="InterPro" id="IPR013083">
    <property type="entry name" value="Znf_RING/FYVE/PHD"/>
</dbReference>
<feature type="region of interest" description="Disordered" evidence="2">
    <location>
        <begin position="1"/>
        <end position="69"/>
    </location>
</feature>
<proteinExistence type="predicted"/>
<dbReference type="InterPro" id="IPR001841">
    <property type="entry name" value="Znf_RING"/>
</dbReference>
<evidence type="ECO:0000259" key="3">
    <source>
        <dbReference type="PROSITE" id="PS50089"/>
    </source>
</evidence>
<keyword evidence="1" id="KW-0863">Zinc-finger</keyword>
<organism evidence="4">
    <name type="scientific">Chromera velia CCMP2878</name>
    <dbReference type="NCBI Taxonomy" id="1169474"/>
    <lineage>
        <taxon>Eukaryota</taxon>
        <taxon>Sar</taxon>
        <taxon>Alveolata</taxon>
        <taxon>Colpodellida</taxon>
        <taxon>Chromeraceae</taxon>
        <taxon>Chromera</taxon>
    </lineage>
</organism>
<feature type="compositionally biased region" description="Low complexity" evidence="2">
    <location>
        <begin position="37"/>
        <end position="47"/>
    </location>
</feature>
<gene>
    <name evidence="4" type="ORF">Cvel_22577</name>
</gene>
<dbReference type="GO" id="GO:0008270">
    <property type="term" value="F:zinc ion binding"/>
    <property type="evidence" value="ECO:0007669"/>
    <property type="project" value="UniProtKB-KW"/>
</dbReference>
<evidence type="ECO:0000256" key="2">
    <source>
        <dbReference type="SAM" id="MobiDB-lite"/>
    </source>
</evidence>
<dbReference type="Gene3D" id="3.30.40.10">
    <property type="entry name" value="Zinc/RING finger domain, C3HC4 (zinc finger)"/>
    <property type="match status" value="1"/>
</dbReference>
<dbReference type="AlphaFoldDB" id="A0A0G4GMM5"/>